<dbReference type="Proteomes" id="UP001165488">
    <property type="component" value="Unassembled WGS sequence"/>
</dbReference>
<keyword evidence="2" id="KW-1185">Reference proteome</keyword>
<dbReference type="RefSeq" id="WP_241273846.1">
    <property type="nucleotide sequence ID" value="NZ_JAKZGS010000003.1"/>
</dbReference>
<dbReference type="EMBL" id="JAKZGS010000003">
    <property type="protein sequence ID" value="MCH7397329.1"/>
    <property type="molecule type" value="Genomic_DNA"/>
</dbReference>
<name>A0ABS9ULU1_9BACT</name>
<evidence type="ECO:0000313" key="1">
    <source>
        <dbReference type="EMBL" id="MCH7397329.1"/>
    </source>
</evidence>
<comment type="caution">
    <text evidence="1">The sequence shown here is derived from an EMBL/GenBank/DDBJ whole genome shotgun (WGS) entry which is preliminary data.</text>
</comment>
<accession>A0ABS9ULU1</accession>
<proteinExistence type="predicted"/>
<protein>
    <recommendedName>
        <fullName evidence="3">Outer membrane protein beta-barrel domain-containing protein</fullName>
    </recommendedName>
</protein>
<sequence length="252" mass="29277">MTQYRFFFLVFFIGILGNTFAQDFDEIEGRVIRDRSDFKRGFQIYAIIPTYTISSFANINANLFQNDYPILPRGHLNYGFGFNYRLNRFMMGSDMFWGNQINTIDIPDRAMSKRNPWTYSFNFAYHVFKRDGFAIYPQVGFSFTDTNLFLSNTTAPSTSLDGILASPGNSVNLFHESSGLFVGVGFDGHWLFKKESVTSTIKIGKRFQMERSSPWESFYTPITNSPTDNFNYWFFQVGMGGVFNWDKKSERR</sequence>
<gene>
    <name evidence="1" type="ORF">MM236_04985</name>
</gene>
<evidence type="ECO:0008006" key="3">
    <source>
        <dbReference type="Google" id="ProtNLM"/>
    </source>
</evidence>
<organism evidence="1 2">
    <name type="scientific">Belliella calami</name>
    <dbReference type="NCBI Taxonomy" id="2923436"/>
    <lineage>
        <taxon>Bacteria</taxon>
        <taxon>Pseudomonadati</taxon>
        <taxon>Bacteroidota</taxon>
        <taxon>Cytophagia</taxon>
        <taxon>Cytophagales</taxon>
        <taxon>Cyclobacteriaceae</taxon>
        <taxon>Belliella</taxon>
    </lineage>
</organism>
<reference evidence="1" key="1">
    <citation type="submission" date="2022-03" db="EMBL/GenBank/DDBJ databases">
        <title>De novo assembled genomes of Belliella spp. (Cyclobacteriaceae) strains.</title>
        <authorList>
            <person name="Szabo A."/>
            <person name="Korponai K."/>
            <person name="Felfoldi T."/>
        </authorList>
    </citation>
    <scope>NUCLEOTIDE SEQUENCE</scope>
    <source>
        <strain evidence="1">DSM 107340</strain>
    </source>
</reference>
<evidence type="ECO:0000313" key="2">
    <source>
        <dbReference type="Proteomes" id="UP001165488"/>
    </source>
</evidence>